<dbReference type="InterPro" id="IPR036388">
    <property type="entry name" value="WH-like_DNA-bd_sf"/>
</dbReference>
<dbReference type="SUPFAM" id="SSF56281">
    <property type="entry name" value="Metallo-hydrolase/oxidoreductase"/>
    <property type="match status" value="1"/>
</dbReference>
<accession>A0ABU4ERI7</accession>
<dbReference type="Gene3D" id="3.60.15.10">
    <property type="entry name" value="Ribonuclease Z/Hydroxyacylglutathione hydrolase-like"/>
    <property type="match status" value="1"/>
</dbReference>
<name>A0ABU4ERI7_WILMA</name>
<organism evidence="2 3">
    <name type="scientific">Williamsia marianensis</name>
    <dbReference type="NCBI Taxonomy" id="85044"/>
    <lineage>
        <taxon>Bacteria</taxon>
        <taxon>Bacillati</taxon>
        <taxon>Actinomycetota</taxon>
        <taxon>Actinomycetes</taxon>
        <taxon>Mycobacteriales</taxon>
        <taxon>Nocardiaceae</taxon>
        <taxon>Williamsia</taxon>
    </lineage>
</organism>
<protein>
    <submittedName>
        <fullName evidence="2">MBL fold metallo-hydrolase</fullName>
    </submittedName>
</protein>
<dbReference type="PANTHER" id="PTHR23131">
    <property type="entry name" value="ENDORIBONUCLEASE LACTB2"/>
    <property type="match status" value="1"/>
</dbReference>
<proteinExistence type="predicted"/>
<dbReference type="InterPro" id="IPR036866">
    <property type="entry name" value="RibonucZ/Hydroxyglut_hydro"/>
</dbReference>
<dbReference type="EMBL" id="JAWLUM010000001">
    <property type="protein sequence ID" value="MDV7133864.1"/>
    <property type="molecule type" value="Genomic_DNA"/>
</dbReference>
<dbReference type="Pfam" id="PF00753">
    <property type="entry name" value="Lactamase_B"/>
    <property type="match status" value="1"/>
</dbReference>
<evidence type="ECO:0000313" key="2">
    <source>
        <dbReference type="EMBL" id="MDV7133864.1"/>
    </source>
</evidence>
<evidence type="ECO:0000259" key="1">
    <source>
        <dbReference type="SMART" id="SM00849"/>
    </source>
</evidence>
<reference evidence="2 3" key="1">
    <citation type="submission" date="2023-10" db="EMBL/GenBank/DDBJ databases">
        <title>Development of a sustainable strategy for remediation of hydrocarbon-contaminated territories based on the waste exchange concept.</title>
        <authorList>
            <person name="Krivoruchko A."/>
        </authorList>
    </citation>
    <scope>NUCLEOTIDE SEQUENCE [LARGE SCALE GENOMIC DNA]</scope>
    <source>
        <strain evidence="2 3">IEGM 1236</strain>
    </source>
</reference>
<dbReference type="InterPro" id="IPR001279">
    <property type="entry name" value="Metallo-B-lactamas"/>
</dbReference>
<dbReference type="SMART" id="SM00849">
    <property type="entry name" value="Lactamase_B"/>
    <property type="match status" value="1"/>
</dbReference>
<evidence type="ECO:0000313" key="3">
    <source>
        <dbReference type="Proteomes" id="UP001185792"/>
    </source>
</evidence>
<comment type="caution">
    <text evidence="2">The sequence shown here is derived from an EMBL/GenBank/DDBJ whole genome shotgun (WGS) entry which is preliminary data.</text>
</comment>
<dbReference type="Proteomes" id="UP001185792">
    <property type="component" value="Unassembled WGS sequence"/>
</dbReference>
<dbReference type="Gene3D" id="1.10.10.10">
    <property type="entry name" value="Winged helix-like DNA-binding domain superfamily/Winged helix DNA-binding domain"/>
    <property type="match status" value="1"/>
</dbReference>
<dbReference type="InterPro" id="IPR050662">
    <property type="entry name" value="Sec-metab_biosynth-thioest"/>
</dbReference>
<gene>
    <name evidence="2" type="ORF">R4198_09165</name>
</gene>
<dbReference type="PANTHER" id="PTHR23131:SF4">
    <property type="entry name" value="METALLO-BETA-LACTAMASE SUPERFAMILY POTEIN"/>
    <property type="match status" value="1"/>
</dbReference>
<keyword evidence="3" id="KW-1185">Reference proteome</keyword>
<feature type="domain" description="Metallo-beta-lactamase" evidence="1">
    <location>
        <begin position="34"/>
        <end position="246"/>
    </location>
</feature>
<sequence>MIGRNDDWYRGGVEAISSDTYRIPLPLPESGLAAINVYALVDDSGVVLIDSGADTSESRAALTAGLKTFGGTLQDIKQILVTHLHYDHLSQAIALREELNIPLALGIGEKEGVLDMVAAPVQMPQNLAVRLLSAGLGGEVTSLLDAGGPIEHGRWGSPDLWIEDAAQLSIGDQRNLLALRTPGHTRGHVVFHEPATGLLFAGDHLLPAITPSVGFEPVPARFPLRDYLASLDCTSEVADSRVMPAHGACGFASRQRVEEIQAHHRSRLEEIYQTVDGRTNVCALESARMLPWRSKRVPFDSLEGMDRLLAASETLAHLDVLVDQGRLTRRLIDNVWRFSAAA</sequence>
<dbReference type="RefSeq" id="WP_317712825.1">
    <property type="nucleotide sequence ID" value="NZ_JAWLUM010000001.1"/>
</dbReference>